<organism evidence="2 3">
    <name type="scientific">Fimbriimonas ginsengisoli Gsoil 348</name>
    <dbReference type="NCBI Taxonomy" id="661478"/>
    <lineage>
        <taxon>Bacteria</taxon>
        <taxon>Bacillati</taxon>
        <taxon>Armatimonadota</taxon>
        <taxon>Fimbriimonadia</taxon>
        <taxon>Fimbriimonadales</taxon>
        <taxon>Fimbriimonadaceae</taxon>
        <taxon>Fimbriimonas</taxon>
    </lineage>
</organism>
<dbReference type="AlphaFoldDB" id="A0A068NUI9"/>
<name>A0A068NUI9_FIMGI</name>
<protein>
    <submittedName>
        <fullName evidence="2">Uncharacterized protein</fullName>
    </submittedName>
</protein>
<evidence type="ECO:0000313" key="2">
    <source>
        <dbReference type="EMBL" id="AIE87017.1"/>
    </source>
</evidence>
<sequence>MTPPAAKPQVKAGGKVQNGGVFDGTVDPAPPGVQTGTK</sequence>
<keyword evidence="3" id="KW-1185">Reference proteome</keyword>
<evidence type="ECO:0000256" key="1">
    <source>
        <dbReference type="SAM" id="MobiDB-lite"/>
    </source>
</evidence>
<reference evidence="2 3" key="1">
    <citation type="journal article" date="2014" name="PLoS ONE">
        <title>The first complete genome sequence of the class fimbriimonadia in the phylum armatimonadetes.</title>
        <authorList>
            <person name="Hu Z.Y."/>
            <person name="Wang Y.Z."/>
            <person name="Im W.T."/>
            <person name="Wang S.Y."/>
            <person name="Zhao G.P."/>
            <person name="Zheng H.J."/>
            <person name="Quan Z.X."/>
        </authorList>
    </citation>
    <scope>NUCLEOTIDE SEQUENCE [LARGE SCALE GENOMIC DNA]</scope>
    <source>
        <strain evidence="2">Gsoil 348</strain>
    </source>
</reference>
<accession>A0A068NUI9</accession>
<dbReference type="Proteomes" id="UP000027982">
    <property type="component" value="Chromosome"/>
</dbReference>
<dbReference type="KEGG" id="fgi:OP10G_3649"/>
<proteinExistence type="predicted"/>
<gene>
    <name evidence="2" type="ORF">OP10G_3649</name>
</gene>
<dbReference type="HOGENOM" id="CLU_3328159_0_0_0"/>
<evidence type="ECO:0000313" key="3">
    <source>
        <dbReference type="Proteomes" id="UP000027982"/>
    </source>
</evidence>
<feature type="region of interest" description="Disordered" evidence="1">
    <location>
        <begin position="1"/>
        <end position="38"/>
    </location>
</feature>
<dbReference type="EMBL" id="CP007139">
    <property type="protein sequence ID" value="AIE87017.1"/>
    <property type="molecule type" value="Genomic_DNA"/>
</dbReference>